<organism evidence="5 6">
    <name type="scientific">Gordonia phage Eyre</name>
    <dbReference type="NCBI Taxonomy" id="1887646"/>
    <lineage>
        <taxon>Viruses</taxon>
        <taxon>Duplodnaviria</taxon>
        <taxon>Heunggongvirae</taxon>
        <taxon>Uroviricota</taxon>
        <taxon>Caudoviricetes</taxon>
        <taxon>Eyrevirus</taxon>
        <taxon>Eyrevirus eyre</taxon>
    </lineage>
</organism>
<dbReference type="Gene3D" id="3.30.2400.10">
    <property type="entry name" value="Major capsid protein gp5"/>
    <property type="match status" value="1"/>
</dbReference>
<dbReference type="Gene3D" id="3.30.2320.10">
    <property type="entry name" value="hypothetical protein PF0899 domain"/>
    <property type="match status" value="1"/>
</dbReference>
<comment type="subcellular location">
    <subcellularLocation>
        <location evidence="1">Virion</location>
    </subcellularLocation>
</comment>
<dbReference type="RefSeq" id="YP_009292397.1">
    <property type="nucleotide sequence ID" value="NC_031122.1"/>
</dbReference>
<gene>
    <name evidence="5" type="primary">6</name>
    <name evidence="5" type="ORF">SEA_EYRE_6</name>
</gene>
<feature type="region of interest" description="Disordered" evidence="3">
    <location>
        <begin position="110"/>
        <end position="136"/>
    </location>
</feature>
<feature type="domain" description="Phage capsid-like C-terminal" evidence="4">
    <location>
        <begin position="256"/>
        <end position="535"/>
    </location>
</feature>
<dbReference type="OrthoDB" id="1852at10239"/>
<protein>
    <submittedName>
        <fullName evidence="5">Major capsid protein</fullName>
    </submittedName>
</protein>
<dbReference type="InterPro" id="IPR024455">
    <property type="entry name" value="Phage_capsid"/>
</dbReference>
<dbReference type="NCBIfam" id="TIGR01554">
    <property type="entry name" value="major_cap_HK97"/>
    <property type="match status" value="1"/>
</dbReference>
<sequence length="540" mass="58374">MFGNDLPVHPLTGLRALGMTKRGPVWPALGGALDDDPKAEERKAPTLTHPQAVKRMEEIHARMEEIGELEDISPEERSEFDGLRSEFDEVRAHAERLEVAAELAAVRSAAPKGRRNLRADSGLAGGATSRSDYDRDAILEPDSIEEHRFRNPWDLSEMRTYGRDGAEIREEFRARALDAISKMQGASDNVRQAATTIVENFDDKSSTLARQALLTSSPAYLRGWSKMARDQRESLTAEETRAISEVRALSLTDANGGYLVPFQLDPTIILTSAGSRNDIRQFARTVVATGDAWHGVSAGAVSWSWDPEATEVSDDSPTFGQPTIPIHKAQGFVPISIEALEDAQNITAAVALLLAEGKDALEAEAFITGSGTNQPKGIVTALDGTAAEVAPATAETLSIGDIYALQGALPSRYRAAAAWLANNLIYNRIRQFDTAGGAGLWESIGNDRPAQLLGRPVGEAEAMDGAINPAATADNHVAIHGDFSNYVIADRVGMAVEFIPHLFGANRRPTGQRGWYAYYRTGADVVNVNAFRMLNVATTV</sequence>
<dbReference type="Pfam" id="PF05065">
    <property type="entry name" value="Phage_capsid"/>
    <property type="match status" value="1"/>
</dbReference>
<accession>A0A1B3AZZ4</accession>
<evidence type="ECO:0000256" key="1">
    <source>
        <dbReference type="ARBA" id="ARBA00004328"/>
    </source>
</evidence>
<keyword evidence="2" id="KW-0946">Virion</keyword>
<evidence type="ECO:0000256" key="2">
    <source>
        <dbReference type="ARBA" id="ARBA00022844"/>
    </source>
</evidence>
<dbReference type="Proteomes" id="UP000201149">
    <property type="component" value="Segment"/>
</dbReference>
<dbReference type="EMBL" id="KX557277">
    <property type="protein sequence ID" value="AOE44286.1"/>
    <property type="molecule type" value="Genomic_DNA"/>
</dbReference>
<name>A0A1B3AZZ4_9CAUD</name>
<evidence type="ECO:0000259" key="4">
    <source>
        <dbReference type="Pfam" id="PF05065"/>
    </source>
</evidence>
<dbReference type="SUPFAM" id="SSF56563">
    <property type="entry name" value="Major capsid protein gp5"/>
    <property type="match status" value="1"/>
</dbReference>
<evidence type="ECO:0000313" key="6">
    <source>
        <dbReference type="Proteomes" id="UP000201149"/>
    </source>
</evidence>
<evidence type="ECO:0000256" key="3">
    <source>
        <dbReference type="SAM" id="MobiDB-lite"/>
    </source>
</evidence>
<dbReference type="InterPro" id="IPR054612">
    <property type="entry name" value="Phage_capsid-like_C"/>
</dbReference>
<reference evidence="6" key="1">
    <citation type="submission" date="2016-07" db="EMBL/GenBank/DDBJ databases">
        <authorList>
            <person name="Florea S."/>
            <person name="Webb J.S."/>
            <person name="Jaromczyk J."/>
            <person name="Schardl C.L."/>
        </authorList>
    </citation>
    <scope>NUCLEOTIDE SEQUENCE [LARGE SCALE GENOMIC DNA]</scope>
</reference>
<dbReference type="KEGG" id="vg:29068912"/>
<dbReference type="GO" id="GO:0044423">
    <property type="term" value="C:virion component"/>
    <property type="evidence" value="ECO:0007669"/>
    <property type="project" value="UniProtKB-KW"/>
</dbReference>
<evidence type="ECO:0000313" key="5">
    <source>
        <dbReference type="EMBL" id="AOE44286.1"/>
    </source>
</evidence>
<proteinExistence type="predicted"/>
<keyword evidence="6" id="KW-1185">Reference proteome</keyword>
<dbReference type="GeneID" id="29068912"/>